<dbReference type="SUPFAM" id="SSF58104">
    <property type="entry name" value="Methyl-accepting chemotaxis protein (MCP) signaling domain"/>
    <property type="match status" value="1"/>
</dbReference>
<evidence type="ECO:0000313" key="2">
    <source>
        <dbReference type="EMBL" id="RQG86643.1"/>
    </source>
</evidence>
<sequence length="128" mass="13378">DATDEQARASGRVVTMVDEATEISEETNAETETVAAAAEEQTATVSEVATGAQSLTEMADDLRNSLDAFDVTEEDDAGSDTALESDGDIETDDAETVLEYDDRDPSTTDGVDGEDSDGETADSESNSP</sequence>
<feature type="compositionally biased region" description="Acidic residues" evidence="1">
    <location>
        <begin position="72"/>
        <end position="102"/>
    </location>
</feature>
<feature type="compositionally biased region" description="Acidic residues" evidence="1">
    <location>
        <begin position="111"/>
        <end position="122"/>
    </location>
</feature>
<name>A0A3N6MQY8_9EURY</name>
<gene>
    <name evidence="2" type="ORF">EA462_15960</name>
</gene>
<keyword evidence="3" id="KW-1185">Reference proteome</keyword>
<dbReference type="EMBL" id="REFY01000007">
    <property type="protein sequence ID" value="RQG86643.1"/>
    <property type="molecule type" value="Genomic_DNA"/>
</dbReference>
<evidence type="ECO:0000313" key="3">
    <source>
        <dbReference type="Proteomes" id="UP000273828"/>
    </source>
</evidence>
<proteinExistence type="predicted"/>
<accession>A0A3N6MQY8</accession>
<evidence type="ECO:0000256" key="1">
    <source>
        <dbReference type="SAM" id="MobiDB-lite"/>
    </source>
</evidence>
<feature type="region of interest" description="Disordered" evidence="1">
    <location>
        <begin position="72"/>
        <end position="128"/>
    </location>
</feature>
<dbReference type="Gene3D" id="1.10.287.950">
    <property type="entry name" value="Methyl-accepting chemotaxis protein"/>
    <property type="match status" value="1"/>
</dbReference>
<reference evidence="2 3" key="1">
    <citation type="submission" date="2018-10" db="EMBL/GenBank/DDBJ databases">
        <title>Natrarchaeobius chitinivorans gen. nov., sp. nov., and Natrarchaeobius haloalkaliphilus sp. nov., alkaliphilic, chitin-utilizing haloarchaea from hypersaline alkaline lakes.</title>
        <authorList>
            <person name="Sorokin D.Y."/>
            <person name="Elcheninov A.G."/>
            <person name="Kostrikina N.A."/>
            <person name="Bale N.J."/>
            <person name="Sinninghe Damste J.S."/>
            <person name="Khijniak T.V."/>
            <person name="Kublanov I.V."/>
            <person name="Toshchakov S.V."/>
        </authorList>
    </citation>
    <scope>NUCLEOTIDE SEQUENCE [LARGE SCALE GENOMIC DNA]</scope>
    <source>
        <strain evidence="2 3">AArcht-Sl</strain>
    </source>
</reference>
<dbReference type="Proteomes" id="UP000273828">
    <property type="component" value="Unassembled WGS sequence"/>
</dbReference>
<feature type="region of interest" description="Disordered" evidence="1">
    <location>
        <begin position="21"/>
        <end position="48"/>
    </location>
</feature>
<feature type="non-terminal residue" evidence="2">
    <location>
        <position position="1"/>
    </location>
</feature>
<dbReference type="AlphaFoldDB" id="A0A3N6MQY8"/>
<protein>
    <submittedName>
        <fullName evidence="2">Methyl-accepting chemotaxis protein</fullName>
    </submittedName>
</protein>
<feature type="compositionally biased region" description="Low complexity" evidence="1">
    <location>
        <begin position="30"/>
        <end position="48"/>
    </location>
</feature>
<comment type="caution">
    <text evidence="2">The sequence shown here is derived from an EMBL/GenBank/DDBJ whole genome shotgun (WGS) entry which is preliminary data.</text>
</comment>
<organism evidence="2 3">
    <name type="scientific">Natrarchaeobius halalkaliphilus</name>
    <dbReference type="NCBI Taxonomy" id="1679091"/>
    <lineage>
        <taxon>Archaea</taxon>
        <taxon>Methanobacteriati</taxon>
        <taxon>Methanobacteriota</taxon>
        <taxon>Stenosarchaea group</taxon>
        <taxon>Halobacteria</taxon>
        <taxon>Halobacteriales</taxon>
        <taxon>Natrialbaceae</taxon>
        <taxon>Natrarchaeobius</taxon>
    </lineage>
</organism>